<dbReference type="InterPro" id="IPR006571">
    <property type="entry name" value="TLDc_dom"/>
</dbReference>
<dbReference type="PROSITE" id="PS51886">
    <property type="entry name" value="TLDC"/>
    <property type="match status" value="1"/>
</dbReference>
<name>A0A9N9FWM8_9GLOM</name>
<dbReference type="Pfam" id="PF07534">
    <property type="entry name" value="TLD"/>
    <property type="match status" value="1"/>
</dbReference>
<comment type="caution">
    <text evidence="2">The sequence shown here is derived from an EMBL/GenBank/DDBJ whole genome shotgun (WGS) entry which is preliminary data.</text>
</comment>
<protein>
    <submittedName>
        <fullName evidence="2">10804_t:CDS:1</fullName>
    </submittedName>
</protein>
<dbReference type="SMART" id="SM00584">
    <property type="entry name" value="TLDc"/>
    <property type="match status" value="1"/>
</dbReference>
<organism evidence="2 3">
    <name type="scientific">Diversispora eburnea</name>
    <dbReference type="NCBI Taxonomy" id="1213867"/>
    <lineage>
        <taxon>Eukaryota</taxon>
        <taxon>Fungi</taxon>
        <taxon>Fungi incertae sedis</taxon>
        <taxon>Mucoromycota</taxon>
        <taxon>Glomeromycotina</taxon>
        <taxon>Glomeromycetes</taxon>
        <taxon>Diversisporales</taxon>
        <taxon>Diversisporaceae</taxon>
        <taxon>Diversispora</taxon>
    </lineage>
</organism>
<evidence type="ECO:0000313" key="2">
    <source>
        <dbReference type="EMBL" id="CAG8562766.1"/>
    </source>
</evidence>
<keyword evidence="3" id="KW-1185">Reference proteome</keyword>
<evidence type="ECO:0000259" key="1">
    <source>
        <dbReference type="PROSITE" id="PS51886"/>
    </source>
</evidence>
<dbReference type="OrthoDB" id="2441258at2759"/>
<dbReference type="Proteomes" id="UP000789706">
    <property type="component" value="Unassembled WGS sequence"/>
</dbReference>
<feature type="domain" description="TLDc" evidence="1">
    <location>
        <begin position="209"/>
        <end position="386"/>
    </location>
</feature>
<proteinExistence type="predicted"/>
<accession>A0A9N9FWM8</accession>
<dbReference type="EMBL" id="CAJVPK010000970">
    <property type="protein sequence ID" value="CAG8562766.1"/>
    <property type="molecule type" value="Genomic_DNA"/>
</dbReference>
<gene>
    <name evidence="2" type="ORF">DEBURN_LOCUS7672</name>
</gene>
<sequence>MSTFYNQLSENFGSLLETEINHDVIIQVGKFPNQKQFKVHSLILRFTEIELWNKLIEWGKAHIQDVTEGGEDIMNWSKEDFNNLEEILHDLIPLIRFFQIFSDDFYKFVYPYKRILPKVLRKDLVAYYITSYYTPESVVLPARKTKSDDINSTTSNDTKITETQNYETSSITSIIQDSIYSSNSPDLKIHSDSSTYSEDSSILSEEAKTLIENWINESEKASWIPNYLYIGKTTIQKWRWNLLYRASWNGYSPVKFHQECDNKGSCVIAVKIKNEPNKVIGGYNPVGWYKLKHGCIKYSPTKSSFIYHLDEMDLNNNSILCRVKQNKHQTAICQTNSFGPTFGYFDHNEFFVSKIIKSHCHTGITYQSGVDIGSFEVEDYEVFQLVKE</sequence>
<dbReference type="AlphaFoldDB" id="A0A9N9FWM8"/>
<reference evidence="2" key="1">
    <citation type="submission" date="2021-06" db="EMBL/GenBank/DDBJ databases">
        <authorList>
            <person name="Kallberg Y."/>
            <person name="Tangrot J."/>
            <person name="Rosling A."/>
        </authorList>
    </citation>
    <scope>NUCLEOTIDE SEQUENCE</scope>
    <source>
        <strain evidence="2">AZ414A</strain>
    </source>
</reference>
<evidence type="ECO:0000313" key="3">
    <source>
        <dbReference type="Proteomes" id="UP000789706"/>
    </source>
</evidence>